<dbReference type="SMART" id="SM00990">
    <property type="entry name" value="VRR_NUC"/>
    <property type="match status" value="1"/>
</dbReference>
<reference evidence="11" key="1">
    <citation type="journal article" date="2020" name="Stud. Mycol.">
        <title>101 Dothideomycetes genomes: a test case for predicting lifestyles and emergence of pathogens.</title>
        <authorList>
            <person name="Haridas S."/>
            <person name="Albert R."/>
            <person name="Binder M."/>
            <person name="Bloem J."/>
            <person name="Labutti K."/>
            <person name="Salamov A."/>
            <person name="Andreopoulos B."/>
            <person name="Baker S."/>
            <person name="Barry K."/>
            <person name="Bills G."/>
            <person name="Bluhm B."/>
            <person name="Cannon C."/>
            <person name="Castanera R."/>
            <person name="Culley D."/>
            <person name="Daum C."/>
            <person name="Ezra D."/>
            <person name="Gonzalez J."/>
            <person name="Henrissat B."/>
            <person name="Kuo A."/>
            <person name="Liang C."/>
            <person name="Lipzen A."/>
            <person name="Lutzoni F."/>
            <person name="Magnuson J."/>
            <person name="Mondo S."/>
            <person name="Nolan M."/>
            <person name="Ohm R."/>
            <person name="Pangilinan J."/>
            <person name="Park H.-J."/>
            <person name="Ramirez L."/>
            <person name="Alfaro M."/>
            <person name="Sun H."/>
            <person name="Tritt A."/>
            <person name="Yoshinaga Y."/>
            <person name="Zwiers L.-H."/>
            <person name="Turgeon B."/>
            <person name="Goodwin S."/>
            <person name="Spatafora J."/>
            <person name="Crous P."/>
            <person name="Grigoriev I."/>
        </authorList>
    </citation>
    <scope>NUCLEOTIDE SEQUENCE</scope>
    <source>
        <strain evidence="11">CBS 125425</strain>
    </source>
</reference>
<dbReference type="GO" id="GO:0005634">
    <property type="term" value="C:nucleus"/>
    <property type="evidence" value="ECO:0007669"/>
    <property type="project" value="UniProtKB-SubCell"/>
</dbReference>
<dbReference type="GO" id="GO:0004528">
    <property type="term" value="F:phosphodiesterase I activity"/>
    <property type="evidence" value="ECO:0007669"/>
    <property type="project" value="UniProtKB-EC"/>
</dbReference>
<evidence type="ECO:0000313" key="12">
    <source>
        <dbReference type="Proteomes" id="UP000799444"/>
    </source>
</evidence>
<evidence type="ECO:0000256" key="9">
    <source>
        <dbReference type="SAM" id="MobiDB-lite"/>
    </source>
</evidence>
<keyword evidence="8" id="KW-0227">DNA damage</keyword>
<dbReference type="InterPro" id="IPR014883">
    <property type="entry name" value="VRR_NUC"/>
</dbReference>
<evidence type="ECO:0000256" key="6">
    <source>
        <dbReference type="ARBA" id="ARBA00022842"/>
    </source>
</evidence>
<comment type="subcellular location">
    <subcellularLocation>
        <location evidence="8">Nucleus</location>
    </subcellularLocation>
</comment>
<dbReference type="GO" id="GO:0046872">
    <property type="term" value="F:metal ion binding"/>
    <property type="evidence" value="ECO:0007669"/>
    <property type="project" value="UniProtKB-KW"/>
</dbReference>
<comment type="caution">
    <text evidence="11">The sequence shown here is derived from an EMBL/GenBank/DDBJ whole genome shotgun (WGS) entry which is preliminary data.</text>
</comment>
<dbReference type="Pfam" id="PF21315">
    <property type="entry name" value="FAN1_HTH"/>
    <property type="match status" value="1"/>
</dbReference>
<dbReference type="InterPro" id="IPR033315">
    <property type="entry name" value="Fan1-like"/>
</dbReference>
<dbReference type="GO" id="GO:0017108">
    <property type="term" value="F:5'-flap endonuclease activity"/>
    <property type="evidence" value="ECO:0007669"/>
    <property type="project" value="TreeGrafter"/>
</dbReference>
<dbReference type="InterPro" id="IPR049126">
    <property type="entry name" value="FAN1-like_TPR"/>
</dbReference>
<dbReference type="GO" id="GO:0008409">
    <property type="term" value="F:5'-3' exonuclease activity"/>
    <property type="evidence" value="ECO:0007669"/>
    <property type="project" value="TreeGrafter"/>
</dbReference>
<proteinExistence type="inferred from homology"/>
<comment type="catalytic activity">
    <reaction evidence="1 8">
        <text>Hydrolytically removes 5'-nucleotides successively from the 3'-hydroxy termini of 3'-hydroxy-terminated oligonucleotides.</text>
        <dbReference type="EC" id="3.1.4.1"/>
    </reaction>
</comment>
<dbReference type="AlphaFoldDB" id="A0A9P4R531"/>
<keyword evidence="3 8" id="KW-0540">Nuclease</keyword>
<gene>
    <name evidence="11" type="ORF">EJ04DRAFT_551171</name>
</gene>
<protein>
    <recommendedName>
        <fullName evidence="8">Fanconi-associated nuclease</fullName>
        <ecNumber evidence="8">3.1.4.1</ecNumber>
    </recommendedName>
</protein>
<feature type="compositionally biased region" description="Acidic residues" evidence="9">
    <location>
        <begin position="63"/>
        <end position="73"/>
    </location>
</feature>
<evidence type="ECO:0000313" key="11">
    <source>
        <dbReference type="EMBL" id="KAF2736626.1"/>
    </source>
</evidence>
<comment type="function">
    <text evidence="8">Nuclease required for the repair of DNA interstrand cross-links (ICL). Acts as a 5'-3' exonuclease that anchors at a cut end of DNA and cleaves DNA successively at every third nucleotide, allowing to excise an ICL from one strand through flanking incisions.</text>
</comment>
<dbReference type="EC" id="3.1.4.1" evidence="8"/>
<feature type="compositionally biased region" description="Basic and acidic residues" evidence="9">
    <location>
        <begin position="28"/>
        <end position="42"/>
    </location>
</feature>
<dbReference type="Pfam" id="PF08774">
    <property type="entry name" value="VRR_NUC"/>
    <property type="match status" value="1"/>
</dbReference>
<comment type="cofactor">
    <cofactor evidence="8">
        <name>Mg(2+)</name>
        <dbReference type="ChEBI" id="CHEBI:18420"/>
    </cofactor>
    <cofactor evidence="8">
        <name>Mn(2+)</name>
        <dbReference type="ChEBI" id="CHEBI:29035"/>
    </cofactor>
</comment>
<dbReference type="FunFam" id="3.40.1350.10:FF:000009">
    <property type="entry name" value="Fanconi-associated nuclease"/>
    <property type="match status" value="1"/>
</dbReference>
<dbReference type="Proteomes" id="UP000799444">
    <property type="component" value="Unassembled WGS sequence"/>
</dbReference>
<keyword evidence="8" id="KW-0539">Nucleus</keyword>
<keyword evidence="7 8" id="KW-0464">Manganese</keyword>
<dbReference type="Gene3D" id="3.40.1350.10">
    <property type="match status" value="1"/>
</dbReference>
<dbReference type="PANTHER" id="PTHR15749">
    <property type="entry name" value="FANCONI-ASSOCIATED NUCLEASE 1"/>
    <property type="match status" value="1"/>
</dbReference>
<evidence type="ECO:0000256" key="1">
    <source>
        <dbReference type="ARBA" id="ARBA00000983"/>
    </source>
</evidence>
<feature type="region of interest" description="Disordered" evidence="9">
    <location>
        <begin position="294"/>
        <end position="328"/>
    </location>
</feature>
<feature type="compositionally biased region" description="Low complexity" evidence="9">
    <location>
        <begin position="617"/>
        <end position="629"/>
    </location>
</feature>
<accession>A0A9P4R531</accession>
<feature type="compositionally biased region" description="Polar residues" evidence="9">
    <location>
        <begin position="1"/>
        <end position="12"/>
    </location>
</feature>
<evidence type="ECO:0000259" key="10">
    <source>
        <dbReference type="SMART" id="SM00990"/>
    </source>
</evidence>
<organism evidence="11 12">
    <name type="scientific">Polyplosphaeria fusca</name>
    <dbReference type="NCBI Taxonomy" id="682080"/>
    <lineage>
        <taxon>Eukaryota</taxon>
        <taxon>Fungi</taxon>
        <taxon>Dikarya</taxon>
        <taxon>Ascomycota</taxon>
        <taxon>Pezizomycotina</taxon>
        <taxon>Dothideomycetes</taxon>
        <taxon>Pleosporomycetidae</taxon>
        <taxon>Pleosporales</taxon>
        <taxon>Tetraplosphaeriaceae</taxon>
        <taxon>Polyplosphaeria</taxon>
    </lineage>
</organism>
<dbReference type="InterPro" id="IPR049132">
    <property type="entry name" value="FAN1-like_euk"/>
</dbReference>
<evidence type="ECO:0000256" key="2">
    <source>
        <dbReference type="ARBA" id="ARBA00005533"/>
    </source>
</evidence>
<keyword evidence="6 8" id="KW-0460">Magnesium</keyword>
<dbReference type="Pfam" id="PF21170">
    <property type="entry name" value="FAN1_TPR"/>
    <property type="match status" value="1"/>
</dbReference>
<dbReference type="InterPro" id="IPR011856">
    <property type="entry name" value="tRNA_endonuc-like_dom_sf"/>
</dbReference>
<keyword evidence="12" id="KW-1185">Reference proteome</keyword>
<keyword evidence="8" id="KW-0234">DNA repair</keyword>
<keyword evidence="5 8" id="KW-0378">Hydrolase</keyword>
<name>A0A9P4R531_9PLEO</name>
<dbReference type="OrthoDB" id="76364at2759"/>
<sequence>MALSARSPSKHNQMLGKWIKHPKSTNFDGEKDRPAKRQRLDEDTPDFVPAPPSPRFSNREIPDSEDDDDDSLEDVVHAQKTDLESALPPVKTDAEAIEQYEAFRASQEQLSEESGKRLKDRKWVGGKSSIYVDAFNLALDTVLDDECHLFDQAEMEVFRAWRDLSYETQYLYVRLFLRKTAAWHRIKNLGYHSDISDLEVAIETLQQLRPLPQISSHIESHPGELEPPAGTTLGAEFTFADRSENEINTLEEASSLLKLDELKALAKDAKVQGKNKKELLKALRRTSQKQAGLGFVGLKRSDTESSRRSSTSGLETPCNEPDEDTSLDANRDAHFTRKIMNETGPCIRLSLAPLKLFERVHLVFYRSTEWTEKSLTAIILSKIARWNFPSYIVSRSANVFPSRSSLLEFEASIRTQFKIDSILEFNGRPTEAGYQEILEIFEEVYPRWQVLLKEEQQKEDSIYHSGEGAYLRRLSPAWVYTRIIHKATGVLARRKEHEREHELVTELLGQRLFHHSRRGAWYQRKALLEEHYMHALTDPSSRGEEAQKRHWKNAALQTCEEGLQDPLVHIIHHYDLQKRIMKLEKAVKLPKRLQHDFTHVRLAAPVEVTVHGIRIEPSSTNRRSGSPRPSGRRGAKTIWIDPREDGECSVEAMCLSHYRNEGWKGYHSEGGIVRTLFAYLFFDVLFTYIPNVFQTEFQTCPLDLHSDAFFPSRISEIHARLNDISNGEAGAIIQRVWDEHNERRTCAVGLDWSFALNHLREIAAAFDGEALATVCKVMAQEYGQRGGGVPDLFLWKTGEGGSKGEVKFAEVKSENDRLSDTQRLWIHVLTSVGVRVELCNAVASEYPSRYLLRFRCAN</sequence>
<dbReference type="PANTHER" id="PTHR15749:SF4">
    <property type="entry name" value="FANCONI-ASSOCIATED NUCLEASE 1"/>
    <property type="match status" value="1"/>
</dbReference>
<dbReference type="EMBL" id="ML996123">
    <property type="protein sequence ID" value="KAF2736626.1"/>
    <property type="molecule type" value="Genomic_DNA"/>
</dbReference>
<evidence type="ECO:0000256" key="4">
    <source>
        <dbReference type="ARBA" id="ARBA00022723"/>
    </source>
</evidence>
<feature type="region of interest" description="Disordered" evidence="9">
    <location>
        <begin position="616"/>
        <end position="635"/>
    </location>
</feature>
<comment type="similarity">
    <text evidence="2 8">Belongs to the FAN1 family.</text>
</comment>
<feature type="region of interest" description="Disordered" evidence="9">
    <location>
        <begin position="1"/>
        <end position="73"/>
    </location>
</feature>
<evidence type="ECO:0000256" key="8">
    <source>
        <dbReference type="RuleBase" id="RU365033"/>
    </source>
</evidence>
<dbReference type="CDD" id="cd22326">
    <property type="entry name" value="FAN1-like"/>
    <property type="match status" value="1"/>
</dbReference>
<feature type="domain" description="VRR-NUC" evidence="10">
    <location>
        <begin position="724"/>
        <end position="843"/>
    </location>
</feature>
<evidence type="ECO:0000256" key="5">
    <source>
        <dbReference type="ARBA" id="ARBA00022801"/>
    </source>
</evidence>
<evidence type="ECO:0000256" key="3">
    <source>
        <dbReference type="ARBA" id="ARBA00022722"/>
    </source>
</evidence>
<keyword evidence="4 8" id="KW-0479">Metal-binding</keyword>
<evidence type="ECO:0000256" key="7">
    <source>
        <dbReference type="ARBA" id="ARBA00023211"/>
    </source>
</evidence>
<dbReference type="GO" id="GO:0070336">
    <property type="term" value="F:flap-structured DNA binding"/>
    <property type="evidence" value="ECO:0007669"/>
    <property type="project" value="TreeGrafter"/>
</dbReference>
<dbReference type="InterPro" id="IPR049125">
    <property type="entry name" value="FAN1-like_WH"/>
</dbReference>
<dbReference type="GO" id="GO:0036297">
    <property type="term" value="P:interstrand cross-link repair"/>
    <property type="evidence" value="ECO:0007669"/>
    <property type="project" value="InterPro"/>
</dbReference>